<keyword evidence="1" id="KW-0677">Repeat</keyword>
<keyword evidence="2" id="KW-0802">TPR repeat</keyword>
<dbReference type="PANTHER" id="PTHR44858">
    <property type="entry name" value="TETRATRICOPEPTIDE REPEAT PROTEIN 6"/>
    <property type="match status" value="1"/>
</dbReference>
<dbReference type="AlphaFoldDB" id="A0LHZ2"/>
<protein>
    <submittedName>
        <fullName evidence="4">Tetratricopeptide TPR_2 repeat protein</fullName>
    </submittedName>
</protein>
<dbReference type="InParanoid" id="A0LHZ2"/>
<dbReference type="RefSeq" id="WP_011698215.1">
    <property type="nucleotide sequence ID" value="NC_008554.1"/>
</dbReference>
<evidence type="ECO:0000313" key="4">
    <source>
        <dbReference type="EMBL" id="ABK17044.1"/>
    </source>
</evidence>
<feature type="compositionally biased region" description="Basic and acidic residues" evidence="3">
    <location>
        <begin position="21"/>
        <end position="32"/>
    </location>
</feature>
<evidence type="ECO:0000256" key="2">
    <source>
        <dbReference type="ARBA" id="ARBA00022803"/>
    </source>
</evidence>
<dbReference type="PANTHER" id="PTHR44858:SF1">
    <property type="entry name" value="UDP-N-ACETYLGLUCOSAMINE--PEPTIDE N-ACETYLGLUCOSAMINYLTRANSFERASE SPINDLY-RELATED"/>
    <property type="match status" value="1"/>
</dbReference>
<name>A0LHZ2_SYNFM</name>
<proteinExistence type="predicted"/>
<organism evidence="4 5">
    <name type="scientific">Syntrophobacter fumaroxidans (strain DSM 10017 / MPOB)</name>
    <dbReference type="NCBI Taxonomy" id="335543"/>
    <lineage>
        <taxon>Bacteria</taxon>
        <taxon>Pseudomonadati</taxon>
        <taxon>Thermodesulfobacteriota</taxon>
        <taxon>Syntrophobacteria</taxon>
        <taxon>Syntrophobacterales</taxon>
        <taxon>Syntrophobacteraceae</taxon>
        <taxon>Syntrophobacter</taxon>
    </lineage>
</organism>
<dbReference type="SUPFAM" id="SSF48452">
    <property type="entry name" value="TPR-like"/>
    <property type="match status" value="3"/>
</dbReference>
<dbReference type="eggNOG" id="COG0457">
    <property type="taxonomic scope" value="Bacteria"/>
</dbReference>
<dbReference type="HOGENOM" id="CLU_562484_0_0_7"/>
<feature type="region of interest" description="Disordered" evidence="3">
    <location>
        <begin position="1"/>
        <end position="46"/>
    </location>
</feature>
<sequence>METTGAKILHHPANIQNSEQATHDGEPVREIPPDPNASSPGTPSVEQTAEAASSEADLLTSLAALGVNEERLKAERRRALGEISALRAENRWEDILSLFHPVEEKNPELLAAGRATAIRGEVAFALGHLGRFDEAIALYHLCVEEEPDNFHHHSGLAYTAYDSLYAARGRQIVLHPEERKARIELAHRHFAVAQSLRPNRVTNYYRQGMLYKSIQGKKEEALPLFAAAVRNWEAYSAEEMKARHQERKNYVKALYQLASCELDAGKPSRALETLNRCLLEDEESGFFSTVHKYFALGKVRFELGDMEASVQALSFAASQAVPEEDDYVFELLARVHLCRGNGDKAWEAVNRVPLKRRRPYFRWTEAEVLIARGEWERARKVLAEAAERDRRGRHKALLRLARLEFRLCRYDQCLKWAKDADNFFRNQFQNPCGDGLFWQAAALLRLGRLDEAENAARKLAKYMPRHPHLGRLRDLIAKATAAGPA</sequence>
<dbReference type="Pfam" id="PF13174">
    <property type="entry name" value="TPR_6"/>
    <property type="match status" value="1"/>
</dbReference>
<dbReference type="STRING" id="335543.Sfum_1353"/>
<dbReference type="InterPro" id="IPR011990">
    <property type="entry name" value="TPR-like_helical_dom_sf"/>
</dbReference>
<dbReference type="Gene3D" id="1.25.40.10">
    <property type="entry name" value="Tetratricopeptide repeat domain"/>
    <property type="match status" value="3"/>
</dbReference>
<evidence type="ECO:0000256" key="3">
    <source>
        <dbReference type="SAM" id="MobiDB-lite"/>
    </source>
</evidence>
<evidence type="ECO:0000256" key="1">
    <source>
        <dbReference type="ARBA" id="ARBA00022737"/>
    </source>
</evidence>
<feature type="compositionally biased region" description="Polar residues" evidence="3">
    <location>
        <begin position="36"/>
        <end position="46"/>
    </location>
</feature>
<dbReference type="SMART" id="SM00028">
    <property type="entry name" value="TPR"/>
    <property type="match status" value="4"/>
</dbReference>
<dbReference type="KEGG" id="sfu:Sfum_1353"/>
<dbReference type="InterPro" id="IPR050498">
    <property type="entry name" value="Ycf3"/>
</dbReference>
<evidence type="ECO:0000313" key="5">
    <source>
        <dbReference type="Proteomes" id="UP000001784"/>
    </source>
</evidence>
<dbReference type="InterPro" id="IPR019734">
    <property type="entry name" value="TPR_rpt"/>
</dbReference>
<reference evidence="4 5" key="1">
    <citation type="submission" date="2006-10" db="EMBL/GenBank/DDBJ databases">
        <title>Complete sequence of Syntrophobacter fumaroxidans MPOB.</title>
        <authorList>
            <consortium name="US DOE Joint Genome Institute"/>
            <person name="Copeland A."/>
            <person name="Lucas S."/>
            <person name="Lapidus A."/>
            <person name="Barry K."/>
            <person name="Detter J.C."/>
            <person name="Glavina del Rio T."/>
            <person name="Hammon N."/>
            <person name="Israni S."/>
            <person name="Pitluck S."/>
            <person name="Goltsman E.G."/>
            <person name="Martinez M."/>
            <person name="Schmutz J."/>
            <person name="Larimer F."/>
            <person name="Land M."/>
            <person name="Hauser L."/>
            <person name="Kyrpides N."/>
            <person name="Kim E."/>
            <person name="Boone D.R."/>
            <person name="Brockman F."/>
            <person name="Culley D."/>
            <person name="Ferry J."/>
            <person name="Gunsalus R."/>
            <person name="McInerney M.J."/>
            <person name="Morrison M."/>
            <person name="Plugge C."/>
            <person name="Rohlin L."/>
            <person name="Scholten J."/>
            <person name="Sieber J."/>
            <person name="Stams A.J.M."/>
            <person name="Worm P."/>
            <person name="Henstra A.M."/>
            <person name="Richardson P."/>
        </authorList>
    </citation>
    <scope>NUCLEOTIDE SEQUENCE [LARGE SCALE GENOMIC DNA]</scope>
    <source>
        <strain evidence="5">DSM 10017 / MPOB</strain>
    </source>
</reference>
<dbReference type="EMBL" id="CP000478">
    <property type="protein sequence ID" value="ABK17044.1"/>
    <property type="molecule type" value="Genomic_DNA"/>
</dbReference>
<gene>
    <name evidence="4" type="ordered locus">Sfum_1353</name>
</gene>
<dbReference type="Proteomes" id="UP000001784">
    <property type="component" value="Chromosome"/>
</dbReference>
<dbReference type="OrthoDB" id="5416388at2"/>
<accession>A0LHZ2</accession>
<keyword evidence="5" id="KW-1185">Reference proteome</keyword>